<gene>
    <name evidence="2" type="ORF">PGLA2088_LOCUS39329</name>
</gene>
<evidence type="ECO:0000313" key="2">
    <source>
        <dbReference type="EMBL" id="CAE8716994.1"/>
    </source>
</evidence>
<protein>
    <recommendedName>
        <fullName evidence="1">Reverse transcriptase domain-containing protein</fullName>
    </recommendedName>
</protein>
<accession>A0A813L5B1</accession>
<reference evidence="2" key="1">
    <citation type="submission" date="2021-02" db="EMBL/GenBank/DDBJ databases">
        <authorList>
            <person name="Dougan E. K."/>
            <person name="Rhodes N."/>
            <person name="Thang M."/>
            <person name="Chan C."/>
        </authorList>
    </citation>
    <scope>NUCLEOTIDE SEQUENCE</scope>
</reference>
<dbReference type="PROSITE" id="PS50878">
    <property type="entry name" value="RT_POL"/>
    <property type="match status" value="1"/>
</dbReference>
<dbReference type="PANTHER" id="PTHR47027">
    <property type="entry name" value="REVERSE TRANSCRIPTASE DOMAIN-CONTAINING PROTEIN"/>
    <property type="match status" value="1"/>
</dbReference>
<dbReference type="PANTHER" id="PTHR47027:SF20">
    <property type="entry name" value="REVERSE TRANSCRIPTASE-LIKE PROTEIN WITH RNA-DIRECTED DNA POLYMERASE DOMAIN"/>
    <property type="match status" value="1"/>
</dbReference>
<organism evidence="2 3">
    <name type="scientific">Polarella glacialis</name>
    <name type="common">Dinoflagellate</name>
    <dbReference type="NCBI Taxonomy" id="89957"/>
    <lineage>
        <taxon>Eukaryota</taxon>
        <taxon>Sar</taxon>
        <taxon>Alveolata</taxon>
        <taxon>Dinophyceae</taxon>
        <taxon>Suessiales</taxon>
        <taxon>Suessiaceae</taxon>
        <taxon>Polarella</taxon>
    </lineage>
</organism>
<feature type="domain" description="Reverse transcriptase" evidence="1">
    <location>
        <begin position="1"/>
        <end position="153"/>
    </location>
</feature>
<evidence type="ECO:0000313" key="3">
    <source>
        <dbReference type="Proteomes" id="UP000626109"/>
    </source>
</evidence>
<dbReference type="AlphaFoldDB" id="A0A813L5B1"/>
<dbReference type="EMBL" id="CAJNNW010033076">
    <property type="protein sequence ID" value="CAE8716994.1"/>
    <property type="molecule type" value="Genomic_DNA"/>
</dbReference>
<comment type="caution">
    <text evidence="2">The sequence shown here is derived from an EMBL/GenBank/DDBJ whole genome shotgun (WGS) entry which is preliminary data.</text>
</comment>
<dbReference type="Proteomes" id="UP000626109">
    <property type="component" value="Unassembled WGS sequence"/>
</dbReference>
<name>A0A813L5B1_POLGL</name>
<dbReference type="Pfam" id="PF00078">
    <property type="entry name" value="RVT_1"/>
    <property type="match status" value="1"/>
</dbReference>
<dbReference type="InterPro" id="IPR000477">
    <property type="entry name" value="RT_dom"/>
</dbReference>
<proteinExistence type="predicted"/>
<sequence length="354" mass="39020">MFGIPEPLVQIIAFIYTDREFVVQDAGVKSDLHPQCFGISQGCPLSSLLFVIVMTVLTHDAKQKLCQELGVQLSDSVAAHDLLYADNTLVIDVSGQNAQQYVNCVSDIGAEYGLSFHWRRLEVLPVQTVAAAQKPDGSYVTEKDAMVYHGSMLSTTNRTGPELGRRIGMEQFDFNTLSRVCSHASISRARRLQVFDACISSKLAYGLHAAYLNKAEGRRLDGFQARCLKRIFGIPPSFLSRVTSKFVLEQSGVQKFSAMLRRQQLQLLAAIARRGPGDILRDIVFLPGTCRLGTSDAPRRRGRPRITWAQAVFQDAISAAGGPNSLEALFQSTTAARKVWEAVVKTYCELDANS</sequence>
<evidence type="ECO:0000259" key="1">
    <source>
        <dbReference type="PROSITE" id="PS50878"/>
    </source>
</evidence>